<dbReference type="InterPro" id="IPR010994">
    <property type="entry name" value="RuvA_2-like"/>
</dbReference>
<dbReference type="SFLD" id="SFLDG01102">
    <property type="entry name" value="Uncharacterised_Radical_SAM_Su"/>
    <property type="match status" value="1"/>
</dbReference>
<keyword evidence="4" id="KW-0408">Iron</keyword>
<reference evidence="6" key="1">
    <citation type="submission" date="2008-06" db="EMBL/GenBank/DDBJ databases">
        <title>Complete sequence of chromosome of Prosthecochloris aestuarii DSM 271.</title>
        <authorList>
            <consortium name="US DOE Joint Genome Institute"/>
            <person name="Lucas S."/>
            <person name="Copeland A."/>
            <person name="Lapidus A."/>
            <person name="Glavina del Rio T."/>
            <person name="Dalin E."/>
            <person name="Tice H."/>
            <person name="Bruce D."/>
            <person name="Goodwin L."/>
            <person name="Pitluck S."/>
            <person name="Schmutz J."/>
            <person name="Larimer F."/>
            <person name="Land M."/>
            <person name="Hauser L."/>
            <person name="Kyrpides N."/>
            <person name="Anderson I."/>
            <person name="Liu Z."/>
            <person name="Li T."/>
            <person name="Zhao F."/>
            <person name="Overmann J."/>
            <person name="Bryant D.A."/>
            <person name="Richardson P."/>
        </authorList>
    </citation>
    <scope>NUCLEOTIDE SEQUENCE [LARGE SCALE GENOMIC DNA]</scope>
    <source>
        <strain evidence="6">DSM 271</strain>
    </source>
</reference>
<keyword evidence="2" id="KW-0949">S-adenosyl-L-methionine</keyword>
<dbReference type="AlphaFoldDB" id="B4S4C9"/>
<dbReference type="HOGENOM" id="CLU_033784_0_0_10"/>
<dbReference type="SFLD" id="SFLDS00029">
    <property type="entry name" value="Radical_SAM"/>
    <property type="match status" value="1"/>
</dbReference>
<protein>
    <recommendedName>
        <fullName evidence="8">Radical SAM domain protein</fullName>
    </recommendedName>
</protein>
<keyword evidence="5" id="KW-0411">Iron-sulfur</keyword>
<dbReference type="EMBL" id="CP001108">
    <property type="protein sequence ID" value="ACF45377.1"/>
    <property type="molecule type" value="Genomic_DNA"/>
</dbReference>
<dbReference type="Proteomes" id="UP000002725">
    <property type="component" value="Chromosome"/>
</dbReference>
<evidence type="ECO:0000256" key="5">
    <source>
        <dbReference type="ARBA" id="ARBA00023014"/>
    </source>
</evidence>
<evidence type="ECO:0000256" key="1">
    <source>
        <dbReference type="ARBA" id="ARBA00001966"/>
    </source>
</evidence>
<dbReference type="InterPro" id="IPR051675">
    <property type="entry name" value="Endo/Exo/Phosphatase_dom_1"/>
</dbReference>
<dbReference type="PANTHER" id="PTHR21180:SF9">
    <property type="entry name" value="TYPE II SECRETION SYSTEM PROTEIN K"/>
    <property type="match status" value="1"/>
</dbReference>
<evidence type="ECO:0000256" key="2">
    <source>
        <dbReference type="ARBA" id="ARBA00022691"/>
    </source>
</evidence>
<organism evidence="6 7">
    <name type="scientific">Prosthecochloris aestuarii (strain DSM 271 / SK 413)</name>
    <dbReference type="NCBI Taxonomy" id="290512"/>
    <lineage>
        <taxon>Bacteria</taxon>
        <taxon>Pseudomonadati</taxon>
        <taxon>Chlorobiota</taxon>
        <taxon>Chlorobiia</taxon>
        <taxon>Chlorobiales</taxon>
        <taxon>Chlorobiaceae</taxon>
        <taxon>Prosthecochloris</taxon>
    </lineage>
</organism>
<keyword evidence="7" id="KW-1185">Reference proteome</keyword>
<gene>
    <name evidence="6" type="ordered locus">Paes_0320</name>
</gene>
<dbReference type="SUPFAM" id="SSF47781">
    <property type="entry name" value="RuvA domain 2-like"/>
    <property type="match status" value="1"/>
</dbReference>
<comment type="cofactor">
    <cofactor evidence="1">
        <name>[4Fe-4S] cluster</name>
        <dbReference type="ChEBI" id="CHEBI:49883"/>
    </cofactor>
</comment>
<dbReference type="STRING" id="290512.Paes_0320"/>
<dbReference type="InterPro" id="IPR023874">
    <property type="entry name" value="DNA_rSAM_put"/>
</dbReference>
<evidence type="ECO:0008006" key="8">
    <source>
        <dbReference type="Google" id="ProtNLM"/>
    </source>
</evidence>
<dbReference type="InterPro" id="IPR007197">
    <property type="entry name" value="rSAM"/>
</dbReference>
<dbReference type="NCBIfam" id="TIGR03916">
    <property type="entry name" value="rSAM_link_UDG"/>
    <property type="match status" value="1"/>
</dbReference>
<dbReference type="RefSeq" id="WP_012504914.1">
    <property type="nucleotide sequence ID" value="NC_011059.1"/>
</dbReference>
<dbReference type="InterPro" id="IPR058240">
    <property type="entry name" value="rSAM_sf"/>
</dbReference>
<dbReference type="SUPFAM" id="SSF102114">
    <property type="entry name" value="Radical SAM enzymes"/>
    <property type="match status" value="1"/>
</dbReference>
<proteinExistence type="predicted"/>
<dbReference type="GO" id="GO:0051536">
    <property type="term" value="F:iron-sulfur cluster binding"/>
    <property type="evidence" value="ECO:0007669"/>
    <property type="project" value="UniProtKB-KW"/>
</dbReference>
<evidence type="ECO:0000313" key="7">
    <source>
        <dbReference type="Proteomes" id="UP000002725"/>
    </source>
</evidence>
<dbReference type="PANTHER" id="PTHR21180">
    <property type="entry name" value="ENDONUCLEASE/EXONUCLEASE/PHOSPHATASE FAMILY DOMAIN-CONTAINING PROTEIN 1"/>
    <property type="match status" value="1"/>
</dbReference>
<evidence type="ECO:0000313" key="6">
    <source>
        <dbReference type="EMBL" id="ACF45377.1"/>
    </source>
</evidence>
<name>B4S4C9_PROA2</name>
<dbReference type="Gene3D" id="3.20.20.70">
    <property type="entry name" value="Aldolase class I"/>
    <property type="match status" value="1"/>
</dbReference>
<evidence type="ECO:0000256" key="4">
    <source>
        <dbReference type="ARBA" id="ARBA00023004"/>
    </source>
</evidence>
<evidence type="ECO:0000256" key="3">
    <source>
        <dbReference type="ARBA" id="ARBA00022723"/>
    </source>
</evidence>
<dbReference type="InterPro" id="IPR013785">
    <property type="entry name" value="Aldolase_TIM"/>
</dbReference>
<keyword evidence="3" id="KW-0479">Metal-binding</keyword>
<dbReference type="eggNOG" id="COG4277">
    <property type="taxonomic scope" value="Bacteria"/>
</dbReference>
<accession>B4S4C9</accession>
<sequence>METLEKLEVLAGSARYDASCASSGSTRSGGKASLGHASQGGICHSWSDDGRCISLLKVLLSNDCSYDCAYCVNRRSNPVQRTSFEVQELVDLTISFYRRNYIEGLFLSSAVLKNPDHTMERLVGVVRKLRQEERFAGYIHMKVIPGSSQELVGEAGLFADRVSVNIELPSGSSLNLLAPQKDKQAILTPMAFLGETIGNSLMERRKNPKAPRFSPAGQSTQMIIGASPESDLQILRLSQGLYRTMNLKRVYYSAFVPLTSDNRLPVLVTPPLQREHRLYQADWLLRNYGFNAEEILSDDYPFLEERIDPKAAWALRHPEFFPVDLNRAEYAMLLRVPGIGVTSARRIVSARRFAVLTPEGLKKIGVVMKRARFFIALSGRSVEKLHDRPSLIFRKLLAAENQPQKTTIKQRQLTLPGLE</sequence>
<dbReference type="Gene3D" id="1.10.150.320">
    <property type="entry name" value="Photosystem II 12 kDa extrinsic protein"/>
    <property type="match status" value="1"/>
</dbReference>
<dbReference type="KEGG" id="paa:Paes_0320"/>
<dbReference type="GO" id="GO:0003824">
    <property type="term" value="F:catalytic activity"/>
    <property type="evidence" value="ECO:0007669"/>
    <property type="project" value="InterPro"/>
</dbReference>
<dbReference type="GO" id="GO:0046872">
    <property type="term" value="F:metal ion binding"/>
    <property type="evidence" value="ECO:0007669"/>
    <property type="project" value="UniProtKB-KW"/>
</dbReference>